<protein>
    <submittedName>
        <fullName evidence="1">Uncharacterized protein</fullName>
    </submittedName>
</protein>
<organism evidence="1">
    <name type="scientific">marine sediment metagenome</name>
    <dbReference type="NCBI Taxonomy" id="412755"/>
    <lineage>
        <taxon>unclassified sequences</taxon>
        <taxon>metagenomes</taxon>
        <taxon>ecological metagenomes</taxon>
    </lineage>
</organism>
<gene>
    <name evidence="1" type="ORF">LCGC14_0805870</name>
</gene>
<evidence type="ECO:0000313" key="1">
    <source>
        <dbReference type="EMBL" id="KKN33248.1"/>
    </source>
</evidence>
<name>A0A0F9SVJ3_9ZZZZ</name>
<comment type="caution">
    <text evidence="1">The sequence shown here is derived from an EMBL/GenBank/DDBJ whole genome shotgun (WGS) entry which is preliminary data.</text>
</comment>
<accession>A0A0F9SVJ3</accession>
<proteinExistence type="predicted"/>
<sequence>MAEEIYHVILVEADGEIIIIELTKKELIAWLDTHTNETTKFVEALTGGVDNPLEWLEDLNCEEGSAMLIIKGGKIVVPDITKKVDYRCNIE</sequence>
<dbReference type="EMBL" id="LAZR01002194">
    <property type="protein sequence ID" value="KKN33248.1"/>
    <property type="molecule type" value="Genomic_DNA"/>
</dbReference>
<dbReference type="AlphaFoldDB" id="A0A0F9SVJ3"/>
<reference evidence="1" key="1">
    <citation type="journal article" date="2015" name="Nature">
        <title>Complex archaea that bridge the gap between prokaryotes and eukaryotes.</title>
        <authorList>
            <person name="Spang A."/>
            <person name="Saw J.H."/>
            <person name="Jorgensen S.L."/>
            <person name="Zaremba-Niedzwiedzka K."/>
            <person name="Martijn J."/>
            <person name="Lind A.E."/>
            <person name="van Eijk R."/>
            <person name="Schleper C."/>
            <person name="Guy L."/>
            <person name="Ettema T.J."/>
        </authorList>
    </citation>
    <scope>NUCLEOTIDE SEQUENCE</scope>
</reference>